<dbReference type="OrthoDB" id="1200055at2"/>
<keyword evidence="2" id="KW-1185">Reference proteome</keyword>
<gene>
    <name evidence="1" type="ORF">LPB3_04340</name>
</gene>
<sequence>MSEQILLNEIIIGYRNLIEERYQYKILKEKYDFPETISEEILEDIKTYFLTYIYPDVDKRAELNEAFSTLDDFIKHPEKLLNLVLPSLKLIFTHGKHLPKIFNAGLKAMKSFRGATKFENAIVEKAIEENSEPPFTTQKINKLIQLLSYKELEEFMKNTETFFNIIHDKELVEKIKEIISFLISKMKNKPKVFSQKEITGLSLALETISKGEQMLNKLTLKDQEILIGFVLKIEKDYLQTIFSK</sequence>
<dbReference type="KEGG" id="pob:LPB03_00770"/>
<organism evidence="1 2">
    <name type="scientific">Polaribacter vadi</name>
    <dbReference type="NCBI Taxonomy" id="1774273"/>
    <lineage>
        <taxon>Bacteria</taxon>
        <taxon>Pseudomonadati</taxon>
        <taxon>Bacteroidota</taxon>
        <taxon>Flavobacteriia</taxon>
        <taxon>Flavobacteriales</taxon>
        <taxon>Flavobacteriaceae</taxon>
    </lineage>
</organism>
<reference evidence="2" key="1">
    <citation type="submission" date="2016-02" db="EMBL/GenBank/DDBJ databases">
        <authorList>
            <person name="Shin S.-K."/>
            <person name="Yi H."/>
            <person name="Kim E."/>
        </authorList>
    </citation>
    <scope>NUCLEOTIDE SEQUENCE [LARGE SCALE GENOMIC DNA]</scope>
    <source>
        <strain evidence="2">LPB0003</strain>
    </source>
</reference>
<proteinExistence type="predicted"/>
<comment type="caution">
    <text evidence="1">The sequence shown here is derived from an EMBL/GenBank/DDBJ whole genome shotgun (WGS) entry which is preliminary data.</text>
</comment>
<dbReference type="RefSeq" id="WP_065318373.1">
    <property type="nucleotide sequence ID" value="NZ_CP017477.1"/>
</dbReference>
<name>A0A1B8U148_9FLAO</name>
<protein>
    <submittedName>
        <fullName evidence="1">Uncharacterized protein</fullName>
    </submittedName>
</protein>
<dbReference type="EMBL" id="LSFM01000018">
    <property type="protein sequence ID" value="OBY65595.1"/>
    <property type="molecule type" value="Genomic_DNA"/>
</dbReference>
<accession>A0A1B8U148</accession>
<dbReference type="STRING" id="1774273.LPB03_00770"/>
<evidence type="ECO:0000313" key="1">
    <source>
        <dbReference type="EMBL" id="OBY65595.1"/>
    </source>
</evidence>
<dbReference type="AlphaFoldDB" id="A0A1B8U148"/>
<evidence type="ECO:0000313" key="2">
    <source>
        <dbReference type="Proteomes" id="UP000092584"/>
    </source>
</evidence>
<dbReference type="Proteomes" id="UP000092584">
    <property type="component" value="Unassembled WGS sequence"/>
</dbReference>